<dbReference type="SUPFAM" id="SSF46689">
    <property type="entry name" value="Homeodomain-like"/>
    <property type="match status" value="1"/>
</dbReference>
<evidence type="ECO:0000256" key="7">
    <source>
        <dbReference type="ARBA" id="ARBA00023242"/>
    </source>
</evidence>
<feature type="compositionally biased region" description="Polar residues" evidence="9">
    <location>
        <begin position="545"/>
        <end position="554"/>
    </location>
</feature>
<feature type="domain" description="C2H2-type" evidence="10">
    <location>
        <begin position="1236"/>
        <end position="1265"/>
    </location>
</feature>
<feature type="region of interest" description="Disordered" evidence="9">
    <location>
        <begin position="504"/>
        <end position="583"/>
    </location>
</feature>
<dbReference type="InterPro" id="IPR001005">
    <property type="entry name" value="SANT/Myb"/>
</dbReference>
<evidence type="ECO:0000259" key="12">
    <source>
        <dbReference type="PROSITE" id="PS51293"/>
    </source>
</evidence>
<keyword evidence="2" id="KW-0597">Phosphoprotein</keyword>
<dbReference type="Pfam" id="PF13912">
    <property type="entry name" value="zf-C2H2_6"/>
    <property type="match status" value="3"/>
</dbReference>
<feature type="region of interest" description="Disordered" evidence="9">
    <location>
        <begin position="753"/>
        <end position="802"/>
    </location>
</feature>
<feature type="region of interest" description="Disordered" evidence="9">
    <location>
        <begin position="1259"/>
        <end position="1305"/>
    </location>
</feature>
<reference evidence="13" key="1">
    <citation type="submission" date="2022-03" db="EMBL/GenBank/DDBJ databases">
        <title>Genomic analyses of argali, domestic sheep and their hybrids provide insights into chromosomal evolution, heterosis and genetic basis of agronomic traits.</title>
        <authorList>
            <person name="Li M."/>
        </authorList>
    </citation>
    <scope>NUCLEOTIDE SEQUENCE</scope>
    <source>
        <strain evidence="13">CAU-MHL-2022a</strain>
        <tissue evidence="13">Skin</tissue>
    </source>
</reference>
<keyword evidence="8" id="KW-0479">Metal-binding</keyword>
<feature type="compositionally biased region" description="Polar residues" evidence="9">
    <location>
        <begin position="686"/>
        <end position="699"/>
    </location>
</feature>
<sequence length="1423" mass="156029">MRNDHPNNQEKLVDKRTEGCLENLLAVGSSQQMKQSRYSPEDGSYQWVLPLDIGAQLTQVQLATSGPSLEVDAKVHLLKEFTCLHMEFQDTNTYEEQVSSLCVSPPPALTLVHFPPISFPYCFRHVTCSEILGHVLLQRWDLNCPQLSEEEPGLLSPPAQQHESSMTGRPQEKPPEPGPHLNQLLQKSRWNTPAGPLSSVNPICPSGPGFQSFRVCVIDLFVWFCGWTFTTRAGTMGDQQLYKTNHVAHGGENLFYQQPPLGVHGGLNHNYGNTVPGAGMDAPQASPISPHFPQDTRDGLGLAVGSKNLGQVDTSRQGGWGGHAGPGNHIQLRGNLTNSNMMWGAPAQAEPTDGYQYTYSQASEIRTQKLTSGVLHKLDSFTQVFANQNLRIQVNNMAQVLHTQSAVMDGAPDSALRQLLSQKPMEAPAPALPSRYQQASQQPHPGFTGGLSKPALQVGQHPSQGHMYYDYQQPLAQMPVQGGQSLQAPQMLSQHMQQLQPHQYYPPQQQPHSGQQRVSMQEMQPPPQQQIRPPQPQPQSQPRQGSMQIPQYYQSPPMIQPLPEPQQPQMHLQPPSYHRDPHQYTPEQAHAVQLIQLGSMPQYYYQEPQQPYGHPVYQQSHLPQHQQPEDSQPKTYPGDRQAQAMLSSHGDLGPPDTGMGDTASSDLNQASSALPHRPLLSPGSIHLNNMGSQHQQLSPSAVWPQMHLPDGRAQPGSPESSGQPKGVFGEQFDAKNKLTCSICLKEFKSLPALNGHMRSHGGMRASPSLKQEEGEKAPAPPPQPQPPLPPPPPPPQLPPEAESLTPMVMPVSVPVKLLPPKPSSQGFANSVAAAPSARDKPASSMSDDEMPVLEIPKKHQPGAAKAEEALRSAPAEKKKFRHRPEPLFIPPPPSYTPNLAASHSGATLYQSQLRSPRVLGDHLLLDPAHELPPYTPPPMLSPVRQGSGLFSNVLIAHGPGAHPQLPLTPLTPTPRVLLCRSNSIDGSNLTVTPGPGEQTIDVEPRINIGLRFQAEIPELQDVSALAQDTHRATLVWKPWPELENHDLQQRVENLLNLCCSSALPGGGTNSEFALHSLFEAKGDVMAALEMLLLRKPVRLKCHPLANYHYAGSDKWTSLERKLFNKALATYSKDFIFVQKMVKSKTVAQCVEYYYTWKKIMRLGRKHRTRLSEIIDDCVTSEEDEEVEEEEDPEEDRKSTREEESELPKSPEPPQGPVLAPTEGPPLQALGQPSGSFICEMPNCGAVFSSRQALNGHARIHGGTNQVTKARGAVPSGKQKPGSAQSGYCSVKSSPSHSTTSGETDPTTIFPCKECGKVFFKIKSRNAHMKTHRQQEEQQRQKAQKAAFAAEMAATIERTTGPVGPQGLLPLDQLSLIKPIKDVDLLDDDVVQQLGGVMAEAEVVDTGLLLDDQASVLLQGDTEL</sequence>
<feature type="compositionally biased region" description="Pro residues" evidence="9">
    <location>
        <begin position="778"/>
        <end position="798"/>
    </location>
</feature>
<feature type="compositionally biased region" description="Low complexity" evidence="9">
    <location>
        <begin position="1289"/>
        <end position="1303"/>
    </location>
</feature>
<dbReference type="GO" id="GO:0003714">
    <property type="term" value="F:transcription corepressor activity"/>
    <property type="evidence" value="ECO:0007669"/>
    <property type="project" value="TreeGrafter"/>
</dbReference>
<dbReference type="Gene3D" id="1.10.10.60">
    <property type="entry name" value="Homeodomain-like"/>
    <property type="match status" value="1"/>
</dbReference>
<dbReference type="PANTHER" id="PTHR16089:SF19">
    <property type="entry name" value="TRANSCRIPTIONAL-REGULATING FACTOR 1"/>
    <property type="match status" value="1"/>
</dbReference>
<comment type="caution">
    <text evidence="13">The sequence shown here is derived from an EMBL/GenBank/DDBJ whole genome shotgun (WGS) entry which is preliminary data.</text>
</comment>
<feature type="compositionally biased region" description="Polar residues" evidence="9">
    <location>
        <begin position="158"/>
        <end position="168"/>
    </location>
</feature>
<dbReference type="Gene3D" id="3.30.160.60">
    <property type="entry name" value="Classic Zinc Finger"/>
    <property type="match status" value="1"/>
</dbReference>
<feature type="region of interest" description="Disordered" evidence="9">
    <location>
        <begin position="151"/>
        <end position="183"/>
    </location>
</feature>
<feature type="compositionally biased region" description="Polar residues" evidence="9">
    <location>
        <begin position="662"/>
        <end position="672"/>
    </location>
</feature>
<dbReference type="SUPFAM" id="SSF57667">
    <property type="entry name" value="beta-beta-alpha zinc fingers"/>
    <property type="match status" value="1"/>
</dbReference>
<dbReference type="SMART" id="SM00717">
    <property type="entry name" value="SANT"/>
    <property type="match status" value="1"/>
</dbReference>
<comment type="subcellular location">
    <subcellularLocation>
        <location evidence="1">Nucleus</location>
    </subcellularLocation>
</comment>
<dbReference type="SMART" id="SM00355">
    <property type="entry name" value="ZnF_C2H2"/>
    <property type="match status" value="3"/>
</dbReference>
<feature type="compositionally biased region" description="Basic and acidic residues" evidence="9">
    <location>
        <begin position="1194"/>
        <end position="1208"/>
    </location>
</feature>
<keyword evidence="3" id="KW-0007">Acetylation</keyword>
<dbReference type="GO" id="GO:0005667">
    <property type="term" value="C:transcription regulator complex"/>
    <property type="evidence" value="ECO:0007669"/>
    <property type="project" value="TreeGrafter"/>
</dbReference>
<evidence type="ECO:0008006" key="15">
    <source>
        <dbReference type="Google" id="ProtNLM"/>
    </source>
</evidence>
<feature type="domain" description="SANT" evidence="12">
    <location>
        <begin position="1110"/>
        <end position="1161"/>
    </location>
</feature>
<dbReference type="GO" id="GO:0003677">
    <property type="term" value="F:DNA binding"/>
    <property type="evidence" value="ECO:0007669"/>
    <property type="project" value="UniProtKB-KW"/>
</dbReference>
<dbReference type="SMART" id="SM01189">
    <property type="entry name" value="ELM2"/>
    <property type="match status" value="1"/>
</dbReference>
<feature type="region of interest" description="Disordered" evidence="9">
    <location>
        <begin position="605"/>
        <end position="729"/>
    </location>
</feature>
<keyword evidence="5" id="KW-0238">DNA-binding</keyword>
<dbReference type="Proteomes" id="UP001214576">
    <property type="component" value="Unassembled WGS sequence"/>
</dbReference>
<dbReference type="PROSITE" id="PS51293">
    <property type="entry name" value="SANT"/>
    <property type="match status" value="1"/>
</dbReference>
<feature type="compositionally biased region" description="Acidic residues" evidence="9">
    <location>
        <begin position="1178"/>
        <end position="1193"/>
    </location>
</feature>
<evidence type="ECO:0000256" key="2">
    <source>
        <dbReference type="ARBA" id="ARBA00022553"/>
    </source>
</evidence>
<name>A0AAD4TR60_OVIAM</name>
<keyword evidence="6" id="KW-0804">Transcription</keyword>
<feature type="compositionally biased region" description="Low complexity" evidence="9">
    <location>
        <begin position="504"/>
        <end position="516"/>
    </location>
</feature>
<protein>
    <recommendedName>
        <fullName evidence="15">Transcriptional regulating factor 1</fullName>
    </recommendedName>
</protein>
<dbReference type="InterPro" id="IPR000949">
    <property type="entry name" value="ELM2_dom"/>
</dbReference>
<keyword evidence="4" id="KW-0805">Transcription regulation</keyword>
<feature type="domain" description="C2H2-type" evidence="10">
    <location>
        <begin position="738"/>
        <end position="765"/>
    </location>
</feature>
<dbReference type="InterPro" id="IPR051066">
    <property type="entry name" value="Trans_reg/Corepressor"/>
</dbReference>
<dbReference type="InterPro" id="IPR013087">
    <property type="entry name" value="Znf_C2H2_type"/>
</dbReference>
<keyword evidence="8" id="KW-0862">Zinc</keyword>
<feature type="region of interest" description="Disordered" evidence="9">
    <location>
        <begin position="824"/>
        <end position="848"/>
    </location>
</feature>
<dbReference type="GO" id="GO:0000118">
    <property type="term" value="C:histone deacetylase complex"/>
    <property type="evidence" value="ECO:0007669"/>
    <property type="project" value="TreeGrafter"/>
</dbReference>
<feature type="compositionally biased region" description="Polar residues" evidence="9">
    <location>
        <begin position="617"/>
        <end position="626"/>
    </location>
</feature>
<dbReference type="PROSITE" id="PS51156">
    <property type="entry name" value="ELM2"/>
    <property type="match status" value="1"/>
</dbReference>
<evidence type="ECO:0000313" key="14">
    <source>
        <dbReference type="Proteomes" id="UP001214576"/>
    </source>
</evidence>
<feature type="domain" description="C2H2-type" evidence="10">
    <location>
        <begin position="1309"/>
        <end position="1336"/>
    </location>
</feature>
<evidence type="ECO:0000256" key="3">
    <source>
        <dbReference type="ARBA" id="ARBA00022990"/>
    </source>
</evidence>
<evidence type="ECO:0000256" key="8">
    <source>
        <dbReference type="PROSITE-ProRule" id="PRU00042"/>
    </source>
</evidence>
<evidence type="ECO:0000256" key="4">
    <source>
        <dbReference type="ARBA" id="ARBA00023015"/>
    </source>
</evidence>
<dbReference type="FunFam" id="1.10.10.60:FF:000086">
    <property type="entry name" value="transcriptional-regulating factor 1 isoform X1"/>
    <property type="match status" value="1"/>
</dbReference>
<dbReference type="PROSITE" id="PS50157">
    <property type="entry name" value="ZINC_FINGER_C2H2_2"/>
    <property type="match status" value="3"/>
</dbReference>
<gene>
    <name evidence="13" type="ORF">MG293_019054</name>
</gene>
<feature type="region of interest" description="Disordered" evidence="9">
    <location>
        <begin position="427"/>
        <end position="462"/>
    </location>
</feature>
<accession>A0AAD4TR60</accession>
<evidence type="ECO:0000256" key="5">
    <source>
        <dbReference type="ARBA" id="ARBA00023125"/>
    </source>
</evidence>
<dbReference type="GO" id="GO:0008270">
    <property type="term" value="F:zinc ion binding"/>
    <property type="evidence" value="ECO:0007669"/>
    <property type="project" value="UniProtKB-KW"/>
</dbReference>
<keyword evidence="14" id="KW-1185">Reference proteome</keyword>
<dbReference type="PROSITE" id="PS00028">
    <property type="entry name" value="ZINC_FINGER_C2H2_1"/>
    <property type="match status" value="3"/>
</dbReference>
<evidence type="ECO:0000259" key="10">
    <source>
        <dbReference type="PROSITE" id="PS50157"/>
    </source>
</evidence>
<feature type="domain" description="ELM2" evidence="11">
    <location>
        <begin position="1004"/>
        <end position="1095"/>
    </location>
</feature>
<evidence type="ECO:0000313" key="13">
    <source>
        <dbReference type="EMBL" id="KAI4531196.1"/>
    </source>
</evidence>
<evidence type="ECO:0000256" key="9">
    <source>
        <dbReference type="SAM" id="MobiDB-lite"/>
    </source>
</evidence>
<feature type="compositionally biased region" description="Pro residues" evidence="9">
    <location>
        <begin position="524"/>
        <end position="539"/>
    </location>
</feature>
<dbReference type="GO" id="GO:0006357">
    <property type="term" value="P:regulation of transcription by RNA polymerase II"/>
    <property type="evidence" value="ECO:0007669"/>
    <property type="project" value="TreeGrafter"/>
</dbReference>
<evidence type="ECO:0000259" key="11">
    <source>
        <dbReference type="PROSITE" id="PS51156"/>
    </source>
</evidence>
<dbReference type="InterPro" id="IPR017884">
    <property type="entry name" value="SANT_dom"/>
</dbReference>
<dbReference type="EMBL" id="JAKZEL010000024">
    <property type="protein sequence ID" value="KAI4531196.1"/>
    <property type="molecule type" value="Genomic_DNA"/>
</dbReference>
<feature type="region of interest" description="Disordered" evidence="9">
    <location>
        <begin position="1178"/>
        <end position="1232"/>
    </location>
</feature>
<keyword evidence="8" id="KW-0863">Zinc-finger</keyword>
<dbReference type="PANTHER" id="PTHR16089">
    <property type="entry name" value="REST COREPRESSOR COREST PROTEIN-RELATED"/>
    <property type="match status" value="1"/>
</dbReference>
<proteinExistence type="predicted"/>
<dbReference type="InterPro" id="IPR036236">
    <property type="entry name" value="Znf_C2H2_sf"/>
</dbReference>
<evidence type="ECO:0000256" key="1">
    <source>
        <dbReference type="ARBA" id="ARBA00004123"/>
    </source>
</evidence>
<dbReference type="InterPro" id="IPR009057">
    <property type="entry name" value="Homeodomain-like_sf"/>
</dbReference>
<organism evidence="13 14">
    <name type="scientific">Ovis ammon polii</name>
    <dbReference type="NCBI Taxonomy" id="230172"/>
    <lineage>
        <taxon>Eukaryota</taxon>
        <taxon>Metazoa</taxon>
        <taxon>Chordata</taxon>
        <taxon>Craniata</taxon>
        <taxon>Vertebrata</taxon>
        <taxon>Euteleostomi</taxon>
        <taxon>Mammalia</taxon>
        <taxon>Eutheria</taxon>
        <taxon>Laurasiatheria</taxon>
        <taxon>Artiodactyla</taxon>
        <taxon>Ruminantia</taxon>
        <taxon>Pecora</taxon>
        <taxon>Bovidae</taxon>
        <taxon>Caprinae</taxon>
        <taxon>Ovis</taxon>
    </lineage>
</organism>
<evidence type="ECO:0000256" key="6">
    <source>
        <dbReference type="ARBA" id="ARBA00023163"/>
    </source>
</evidence>
<keyword evidence="7" id="KW-0539">Nucleus</keyword>
<dbReference type="Pfam" id="PF01448">
    <property type="entry name" value="ELM2"/>
    <property type="match status" value="1"/>
</dbReference>